<feature type="signal peptide" evidence="2">
    <location>
        <begin position="1"/>
        <end position="25"/>
    </location>
</feature>
<sequence>MRKFLVCLISVLLVSLNVTGNFVQAAADVEKPVIKSVTVDKKSAKVGDTVTYTVVATDNVGVDRVYIDLKKPQTGNTVFDRMTSIGNNMYQYQMTVTDSSETGEWEVASVLVYDGSENYTRDYNKNIGYGTKDYSSAKVQITGGLADVEKPVIKSVTVDKKTAKVGDTVTYTVVATDKVKIDRVYIDLKKPQTGNTVFDRMTSIGNNMYQYQMTVTDSSETGEWEVASVLVYDGSENYTRDYNKNIGYGTKDYSSAKVQITGGLADVEKPVIKSVTVDKKTAKVGDTVTYTVVATDNVKIDRVYIDLKKPQTGNTVFDRMTSIGNNMYQYQMTVTDSSETGEWEVASVLVYDGSENYTRDYNKNIGYGTKDYSSATVKIGNNITVEQPTTERPTTERPTTERPTTERPTTERPTTERPTTERPTTERPTTERPTTERPTTERPTTEKPTTERPTTERPTTEKPTTEKPTTEKPTTEKPVSTVKPKPVKNSKPVVNPIDDNDIKVTGKAKSGSTVYVLVKNKVIGKGNAKNGTYTISVKKQKAGTTVNVYSIYKKVKSSTVTTKVIDRTPPSFTKLNRITTKSRVVTGKGEKSAFVTVIKNRKVIANGKVNSKGTFNLKIKGQKKGTVLTVYLKDKAGNSSKKSIKVTVK</sequence>
<dbReference type="GO" id="GO:0006508">
    <property type="term" value="P:proteolysis"/>
    <property type="evidence" value="ECO:0007669"/>
    <property type="project" value="UniProtKB-KW"/>
</dbReference>
<dbReference type="InterPro" id="IPR013783">
    <property type="entry name" value="Ig-like_fold"/>
</dbReference>
<dbReference type="EMBL" id="CP021059">
    <property type="protein sequence ID" value="ARQ06206.1"/>
    <property type="molecule type" value="Genomic_DNA"/>
</dbReference>
<feature type="domain" description="Bacterial Ig" evidence="3">
    <location>
        <begin position="571"/>
        <end position="643"/>
    </location>
</feature>
<dbReference type="KEGG" id="mcak:MCCS_05550"/>
<protein>
    <submittedName>
        <fullName evidence="4">Cell wall-associated protease</fullName>
        <ecNumber evidence="4">3.4.21.-</ecNumber>
    </submittedName>
</protein>
<name>A0A1W7A9W8_9STAP</name>
<reference evidence="4 5" key="1">
    <citation type="journal article" date="2017" name="Int. J. Syst. Evol. Microbiol.">
        <title>Macrococcus canis sp. nov., a skin bacterium associated with infections in dogs.</title>
        <authorList>
            <person name="Gobeli Brawand S."/>
            <person name="Cotting K."/>
            <person name="Gomez-Sanz E."/>
            <person name="Collaud A."/>
            <person name="Thomann A."/>
            <person name="Brodard I."/>
            <person name="Rodriguez-Campos S."/>
            <person name="Strauss C."/>
            <person name="Perreten V."/>
        </authorList>
    </citation>
    <scope>NUCLEOTIDE SEQUENCE [LARGE SCALE GENOMIC DNA]</scope>
    <source>
        <strain evidence="4 5">KM45013</strain>
    </source>
</reference>
<feature type="compositionally biased region" description="Low complexity" evidence="1">
    <location>
        <begin position="476"/>
        <end position="494"/>
    </location>
</feature>
<keyword evidence="2" id="KW-0732">Signal</keyword>
<dbReference type="AlphaFoldDB" id="A0A1W7A9W8"/>
<gene>
    <name evidence="4" type="primary">wprA_1</name>
    <name evidence="4" type="ORF">MCCS_05550</name>
</gene>
<dbReference type="EC" id="3.4.21.-" evidence="4"/>
<keyword evidence="4" id="KW-0378">Hydrolase</keyword>
<dbReference type="RefSeq" id="WP_086041889.1">
    <property type="nucleotide sequence ID" value="NZ_CP021059.1"/>
</dbReference>
<organism evidence="4 5">
    <name type="scientific">Macrococcoides canis</name>
    <dbReference type="NCBI Taxonomy" id="1855823"/>
    <lineage>
        <taxon>Bacteria</taxon>
        <taxon>Bacillati</taxon>
        <taxon>Bacillota</taxon>
        <taxon>Bacilli</taxon>
        <taxon>Bacillales</taxon>
        <taxon>Staphylococcaceae</taxon>
        <taxon>Macrococcoides</taxon>
    </lineage>
</organism>
<keyword evidence="4" id="KW-0645">Protease</keyword>
<dbReference type="Gene3D" id="2.60.40.10">
    <property type="entry name" value="Immunoglobulins"/>
    <property type="match status" value="1"/>
</dbReference>
<feature type="compositionally biased region" description="Basic and acidic residues" evidence="1">
    <location>
        <begin position="393"/>
        <end position="475"/>
    </location>
</feature>
<feature type="chain" id="PRO_5012303634" evidence="2">
    <location>
        <begin position="26"/>
        <end position="649"/>
    </location>
</feature>
<dbReference type="OrthoDB" id="9798386at2"/>
<dbReference type="Pfam" id="PF17936">
    <property type="entry name" value="Big_6"/>
    <property type="match status" value="2"/>
</dbReference>
<dbReference type="PANTHER" id="PTHR35383">
    <property type="entry name" value="MUCIN 12EA-RELATED"/>
    <property type="match status" value="1"/>
</dbReference>
<dbReference type="Proteomes" id="UP000194154">
    <property type="component" value="Chromosome"/>
</dbReference>
<evidence type="ECO:0000256" key="1">
    <source>
        <dbReference type="SAM" id="MobiDB-lite"/>
    </source>
</evidence>
<feature type="domain" description="Bacterial Ig" evidence="3">
    <location>
        <begin position="491"/>
        <end position="559"/>
    </location>
</feature>
<dbReference type="GeneID" id="35294696"/>
<feature type="region of interest" description="Disordered" evidence="1">
    <location>
        <begin position="379"/>
        <end position="494"/>
    </location>
</feature>
<dbReference type="InterPro" id="IPR041498">
    <property type="entry name" value="Big_6"/>
</dbReference>
<evidence type="ECO:0000313" key="4">
    <source>
        <dbReference type="EMBL" id="ARQ06206.1"/>
    </source>
</evidence>
<evidence type="ECO:0000259" key="3">
    <source>
        <dbReference type="Pfam" id="PF17936"/>
    </source>
</evidence>
<accession>A0A1W7A9W8</accession>
<proteinExistence type="predicted"/>
<evidence type="ECO:0000256" key="2">
    <source>
        <dbReference type="SAM" id="SignalP"/>
    </source>
</evidence>
<dbReference type="GO" id="GO:0008233">
    <property type="term" value="F:peptidase activity"/>
    <property type="evidence" value="ECO:0007669"/>
    <property type="project" value="UniProtKB-KW"/>
</dbReference>
<dbReference type="STRING" id="1855823.MCCS_05550"/>
<keyword evidence="5" id="KW-1185">Reference proteome</keyword>
<dbReference type="PANTHER" id="PTHR35383:SF1">
    <property type="entry name" value="MUCIN 12EA-RELATED"/>
    <property type="match status" value="1"/>
</dbReference>
<evidence type="ECO:0000313" key="5">
    <source>
        <dbReference type="Proteomes" id="UP000194154"/>
    </source>
</evidence>